<feature type="domain" description="CobQ/CobB/MinD/ParA nucleotide binding" evidence="1">
    <location>
        <begin position="4"/>
        <end position="183"/>
    </location>
</feature>
<dbReference type="InterPro" id="IPR050678">
    <property type="entry name" value="DNA_Partitioning_ATPase"/>
</dbReference>
<dbReference type="PIRSF" id="PIRSF009320">
    <property type="entry name" value="Nuc_binding_HP_1000"/>
    <property type="match status" value="1"/>
</dbReference>
<keyword evidence="3" id="KW-1185">Reference proteome</keyword>
<dbReference type="AlphaFoldDB" id="A0A370DGL2"/>
<dbReference type="SUPFAM" id="SSF52540">
    <property type="entry name" value="P-loop containing nucleoside triphosphate hydrolases"/>
    <property type="match status" value="1"/>
</dbReference>
<dbReference type="PANTHER" id="PTHR13696:SF96">
    <property type="entry name" value="COBQ_COBB_MIND_PARA NUCLEOTIDE BINDING DOMAIN-CONTAINING PROTEIN"/>
    <property type="match status" value="1"/>
</dbReference>
<dbReference type="Gene3D" id="3.40.50.300">
    <property type="entry name" value="P-loop containing nucleotide triphosphate hydrolases"/>
    <property type="match status" value="1"/>
</dbReference>
<evidence type="ECO:0000313" key="3">
    <source>
        <dbReference type="Proteomes" id="UP000254266"/>
    </source>
</evidence>
<dbReference type="CDD" id="cd02042">
    <property type="entry name" value="ParAB_family"/>
    <property type="match status" value="1"/>
</dbReference>
<evidence type="ECO:0000313" key="2">
    <source>
        <dbReference type="EMBL" id="RDH84065.1"/>
    </source>
</evidence>
<dbReference type="InterPro" id="IPR027417">
    <property type="entry name" value="P-loop_NTPase"/>
</dbReference>
<proteinExistence type="predicted"/>
<dbReference type="InterPro" id="IPR002586">
    <property type="entry name" value="CobQ/CobB/MinD/ParA_Nub-bd_dom"/>
</dbReference>
<dbReference type="Pfam" id="PF01656">
    <property type="entry name" value="CbiA"/>
    <property type="match status" value="1"/>
</dbReference>
<comment type="caution">
    <text evidence="2">The sequence shown here is derived from an EMBL/GenBank/DDBJ whole genome shotgun (WGS) entry which is preliminary data.</text>
</comment>
<dbReference type="PANTHER" id="PTHR13696">
    <property type="entry name" value="P-LOOP CONTAINING NUCLEOSIDE TRIPHOSPHATE HYDROLASE"/>
    <property type="match status" value="1"/>
</dbReference>
<gene>
    <name evidence="2" type="ORF">DIZ80_07995</name>
</gene>
<dbReference type="EMBL" id="QFXC01000008">
    <property type="protein sequence ID" value="RDH84065.1"/>
    <property type="molecule type" value="Genomic_DNA"/>
</dbReference>
<organism evidence="2 3">
    <name type="scientific">endosymbiont of Galathealinum brachiosum</name>
    <dbReference type="NCBI Taxonomy" id="2200906"/>
    <lineage>
        <taxon>Bacteria</taxon>
        <taxon>Pseudomonadati</taxon>
        <taxon>Pseudomonadota</taxon>
        <taxon>Gammaproteobacteria</taxon>
        <taxon>sulfur-oxidizing symbionts</taxon>
    </lineage>
</organism>
<dbReference type="Proteomes" id="UP000254266">
    <property type="component" value="Unassembled WGS sequence"/>
</dbReference>
<evidence type="ECO:0000259" key="1">
    <source>
        <dbReference type="Pfam" id="PF01656"/>
    </source>
</evidence>
<sequence length="243" mass="27122">MIRIVVINAKGGCGKSTISTNLASFYASKGFQTSLYDYDEQGSSMRWLDARPDTVASIHGVNACKTAARGVTRSWHMRIPPETSRMVVDTPPGLKGPELVEQLKGADYILIPVLPAWLDICATGDFLRELIINLKVQNGKARLAIITNKARRNTTAFKDLENFLCKLNIPVLAQLRDTQNYNRFTQLGLGVHELNHQATAIDRKHWQSIFNWIEINVKNQSIINSANKASVLDSDDMELCHVS</sequence>
<reference evidence="2 3" key="1">
    <citation type="journal article" date="2018" name="ISME J.">
        <title>Endosymbiont genomes yield clues of tubeworm success.</title>
        <authorList>
            <person name="Li Y."/>
            <person name="Liles M.R."/>
            <person name="Halanych K.M."/>
        </authorList>
    </citation>
    <scope>NUCLEOTIDE SEQUENCE [LARGE SCALE GENOMIC DNA]</scope>
    <source>
        <strain evidence="2">A1464</strain>
    </source>
</reference>
<accession>A0A370DGL2</accession>
<protein>
    <recommendedName>
        <fullName evidence="1">CobQ/CobB/MinD/ParA nucleotide binding domain-containing protein</fullName>
    </recommendedName>
</protein>
<name>A0A370DGL2_9GAMM</name>